<evidence type="ECO:0000313" key="4">
    <source>
        <dbReference type="Proteomes" id="UP000683360"/>
    </source>
</evidence>
<feature type="region of interest" description="Disordered" evidence="1">
    <location>
        <begin position="1"/>
        <end position="20"/>
    </location>
</feature>
<keyword evidence="4" id="KW-1185">Reference proteome</keyword>
<keyword evidence="3" id="KW-0378">Hydrolase</keyword>
<dbReference type="InterPro" id="IPR041491">
    <property type="entry name" value="TRPM_SLOG"/>
</dbReference>
<gene>
    <name evidence="3" type="ORF">MEDL_60502</name>
</gene>
<dbReference type="Proteomes" id="UP000683360">
    <property type="component" value="Unassembled WGS sequence"/>
</dbReference>
<protein>
    <submittedName>
        <fullName evidence="3">TRPM2</fullName>
        <ecNumber evidence="3">3.6.1.13</ecNumber>
    </submittedName>
</protein>
<dbReference type="PANTHER" id="PTHR13800:SF12">
    <property type="entry name" value="TRANSIENT RECEPTOR POTENTIAL CATION CHANNEL SUBFAMILY M MEMBER-LIKE 2"/>
    <property type="match status" value="1"/>
</dbReference>
<reference evidence="3" key="1">
    <citation type="submission" date="2021-03" db="EMBL/GenBank/DDBJ databases">
        <authorList>
            <person name="Bekaert M."/>
        </authorList>
    </citation>
    <scope>NUCLEOTIDE SEQUENCE</scope>
</reference>
<proteinExistence type="predicted"/>
<evidence type="ECO:0000259" key="2">
    <source>
        <dbReference type="Pfam" id="PF18139"/>
    </source>
</evidence>
<dbReference type="AlphaFoldDB" id="A0A8S3UTK7"/>
<feature type="compositionally biased region" description="Polar residues" evidence="1">
    <location>
        <begin position="1"/>
        <end position="13"/>
    </location>
</feature>
<dbReference type="GO" id="GO:0099604">
    <property type="term" value="F:ligand-gated calcium channel activity"/>
    <property type="evidence" value="ECO:0007669"/>
    <property type="project" value="TreeGrafter"/>
</dbReference>
<dbReference type="EMBL" id="CAJPWZ010002950">
    <property type="protein sequence ID" value="CAG2248701.1"/>
    <property type="molecule type" value="Genomic_DNA"/>
</dbReference>
<accession>A0A8S3UTK7</accession>
<feature type="compositionally biased region" description="Basic and acidic residues" evidence="1">
    <location>
        <begin position="29"/>
        <end position="60"/>
    </location>
</feature>
<feature type="compositionally biased region" description="Basic and acidic residues" evidence="1">
    <location>
        <begin position="150"/>
        <end position="178"/>
    </location>
</feature>
<feature type="compositionally biased region" description="Basic residues" evidence="1">
    <location>
        <begin position="223"/>
        <end position="234"/>
    </location>
</feature>
<evidence type="ECO:0000313" key="3">
    <source>
        <dbReference type="EMBL" id="CAG2248701.1"/>
    </source>
</evidence>
<dbReference type="OrthoDB" id="310870at2759"/>
<dbReference type="GO" id="GO:0047631">
    <property type="term" value="F:ADP-ribose diphosphatase activity"/>
    <property type="evidence" value="ECO:0007669"/>
    <property type="project" value="UniProtKB-EC"/>
</dbReference>
<evidence type="ECO:0000256" key="1">
    <source>
        <dbReference type="SAM" id="MobiDB-lite"/>
    </source>
</evidence>
<name>A0A8S3UTK7_MYTED</name>
<dbReference type="EC" id="3.6.1.13" evidence="3"/>
<feature type="domain" description="TRPM SLOG" evidence="2">
    <location>
        <begin position="279"/>
        <end position="316"/>
    </location>
</feature>
<feature type="region of interest" description="Disordered" evidence="1">
    <location>
        <begin position="203"/>
        <end position="234"/>
    </location>
</feature>
<organism evidence="3 4">
    <name type="scientific">Mytilus edulis</name>
    <name type="common">Blue mussel</name>
    <dbReference type="NCBI Taxonomy" id="6550"/>
    <lineage>
        <taxon>Eukaryota</taxon>
        <taxon>Metazoa</taxon>
        <taxon>Spiralia</taxon>
        <taxon>Lophotrochozoa</taxon>
        <taxon>Mollusca</taxon>
        <taxon>Bivalvia</taxon>
        <taxon>Autobranchia</taxon>
        <taxon>Pteriomorphia</taxon>
        <taxon>Mytilida</taxon>
        <taxon>Mytiloidea</taxon>
        <taxon>Mytilidae</taxon>
        <taxon>Mytilinae</taxon>
        <taxon>Mytilus</taxon>
    </lineage>
</organism>
<dbReference type="InterPro" id="IPR050927">
    <property type="entry name" value="TRPM"/>
</dbReference>
<dbReference type="GO" id="GO:0005886">
    <property type="term" value="C:plasma membrane"/>
    <property type="evidence" value="ECO:0007669"/>
    <property type="project" value="TreeGrafter"/>
</dbReference>
<comment type="caution">
    <text evidence="3">The sequence shown here is derived from an EMBL/GenBank/DDBJ whole genome shotgun (WGS) entry which is preliminary data.</text>
</comment>
<feature type="region of interest" description="Disordered" evidence="1">
    <location>
        <begin position="130"/>
        <end position="181"/>
    </location>
</feature>
<sequence>MNNDDAYSRNFSIGSDRELDNLSNIRNLDTSHSDVEFRKNMDSSSYDKHREGRTPREGRGPRTGHWASEFGTVAETLESHGKDGADDTPVRKLKQKNVTIGPVQREYSDAYLESNLRTPRYNTHTSYEGMLENLDPEDPFDGDYAPSGKPKYEMRKSQKDKSPEGHTKIPVPAKDDKGNTNQSFKLAETDKASVKSNGTFTVPEIGYGKSPRSTSRASAVFNRSRKSRKSKRTKMGIDRGINTRNKHIPHFHTDSTAELCDSFGEIMFVGYGHDTDKSPYIRVSPDTSPKIMYDMMINIWELSHPQLLISVTGGAKGLI</sequence>
<feature type="region of interest" description="Disordered" evidence="1">
    <location>
        <begin position="27"/>
        <end position="67"/>
    </location>
</feature>
<dbReference type="Pfam" id="PF18139">
    <property type="entry name" value="LSDAT_euk"/>
    <property type="match status" value="1"/>
</dbReference>
<dbReference type="PANTHER" id="PTHR13800">
    <property type="entry name" value="TRANSIENT RECEPTOR POTENTIAL CATION CHANNEL, SUBFAMILY M, MEMBER 6"/>
    <property type="match status" value="1"/>
</dbReference>